<keyword evidence="4" id="KW-1185">Reference proteome</keyword>
<reference evidence="3 4" key="2">
    <citation type="submission" date="2023-06" db="EMBL/GenBank/DDBJ databases">
        <authorList>
            <person name="Zeman M."/>
            <person name="Kubasova T."/>
            <person name="Jahodarova E."/>
            <person name="Nykrynova M."/>
            <person name="Rychlik I."/>
        </authorList>
    </citation>
    <scope>NUCLEOTIDE SEQUENCE [LARGE SCALE GENOMIC DNA]</scope>
    <source>
        <strain evidence="3 4">161_Gplus</strain>
    </source>
</reference>
<evidence type="ECO:0000313" key="4">
    <source>
        <dbReference type="Proteomes" id="UP001529343"/>
    </source>
</evidence>
<dbReference type="EC" id="3.1.-.-" evidence="3"/>
<name>A0ABT7V0I0_9LACO</name>
<dbReference type="InterPro" id="IPR011067">
    <property type="entry name" value="Plasmid_toxin/cell-grow_inhib"/>
</dbReference>
<keyword evidence="2" id="KW-1277">Toxin-antitoxin system</keyword>
<dbReference type="Gene3D" id="2.30.30.110">
    <property type="match status" value="1"/>
</dbReference>
<accession>A0ABT7V0I0</accession>
<keyword evidence="3" id="KW-0378">Hydrolase</keyword>
<dbReference type="Proteomes" id="UP001529343">
    <property type="component" value="Unassembled WGS sequence"/>
</dbReference>
<dbReference type="RefSeq" id="WP_289586663.1">
    <property type="nucleotide sequence ID" value="NZ_JAUDDW010000053.1"/>
</dbReference>
<dbReference type="PANTHER" id="PTHR33988:SF3">
    <property type="entry name" value="ENDORIBONUCLEASE TOXIN CHPB-RELATED"/>
    <property type="match status" value="1"/>
</dbReference>
<organism evidence="3 4">
    <name type="scientific">Limosilactobacillus pontis</name>
    <dbReference type="NCBI Taxonomy" id="35787"/>
    <lineage>
        <taxon>Bacteria</taxon>
        <taxon>Bacillati</taxon>
        <taxon>Bacillota</taxon>
        <taxon>Bacilli</taxon>
        <taxon>Lactobacillales</taxon>
        <taxon>Lactobacillaceae</taxon>
        <taxon>Limosilactobacillus</taxon>
    </lineage>
</organism>
<dbReference type="SUPFAM" id="SSF50118">
    <property type="entry name" value="Cell growth inhibitor/plasmid maintenance toxic component"/>
    <property type="match status" value="1"/>
</dbReference>
<dbReference type="GO" id="GO:0016787">
    <property type="term" value="F:hydrolase activity"/>
    <property type="evidence" value="ECO:0007669"/>
    <property type="project" value="UniProtKB-KW"/>
</dbReference>
<evidence type="ECO:0000313" key="3">
    <source>
        <dbReference type="EMBL" id="MDM8267307.1"/>
    </source>
</evidence>
<comment type="similarity">
    <text evidence="1">Belongs to the PemK/MazF family.</text>
</comment>
<evidence type="ECO:0000256" key="1">
    <source>
        <dbReference type="ARBA" id="ARBA00007521"/>
    </source>
</evidence>
<proteinExistence type="inferred from homology"/>
<dbReference type="PANTHER" id="PTHR33988">
    <property type="entry name" value="ENDORIBONUCLEASE MAZF-RELATED"/>
    <property type="match status" value="1"/>
</dbReference>
<reference evidence="4" key="1">
    <citation type="submission" date="2023-06" db="EMBL/GenBank/DDBJ databases">
        <title>Identification and characterization of horizontal gene transfer across gut microbiota members of farm animals based on homology search.</title>
        <authorList>
            <person name="Zeman M."/>
            <person name="Kubasova T."/>
            <person name="Jahodarova E."/>
            <person name="Nykrynova M."/>
            <person name="Rychlik I."/>
        </authorList>
    </citation>
    <scope>NUCLEOTIDE SEQUENCE [LARGE SCALE GENOMIC DNA]</scope>
    <source>
        <strain evidence="4">161_Gplus</strain>
    </source>
</reference>
<protein>
    <submittedName>
        <fullName evidence="3">Type II toxin-antitoxin system PemK/MazF family toxin</fullName>
        <ecNumber evidence="3">3.1.-.-</ecNumber>
    </submittedName>
</protein>
<dbReference type="Pfam" id="PF02452">
    <property type="entry name" value="PemK_toxin"/>
    <property type="match status" value="1"/>
</dbReference>
<sequence length="118" mass="13654">MAFSHEPYGRGDIIIVSSDPKPKNNYEQKGVRPWLVVSRRLLNERGPFVWAIPFTTTEREYPLAYNWTQKGPNTETYGTLLCDQLATLDVSHRWTKFIEHTEIPGEVDLMIQAILGYK</sequence>
<dbReference type="EMBL" id="JAUDDW010000053">
    <property type="protein sequence ID" value="MDM8267307.1"/>
    <property type="molecule type" value="Genomic_DNA"/>
</dbReference>
<evidence type="ECO:0000256" key="2">
    <source>
        <dbReference type="ARBA" id="ARBA00022649"/>
    </source>
</evidence>
<dbReference type="InterPro" id="IPR003477">
    <property type="entry name" value="PemK-like"/>
</dbReference>
<comment type="caution">
    <text evidence="3">The sequence shown here is derived from an EMBL/GenBank/DDBJ whole genome shotgun (WGS) entry which is preliminary data.</text>
</comment>
<gene>
    <name evidence="3" type="ORF">QUW44_09265</name>
</gene>